<dbReference type="EMBL" id="JBBPCB010000002">
    <property type="protein sequence ID" value="MEK8179593.1"/>
    <property type="molecule type" value="Genomic_DNA"/>
</dbReference>
<sequence>MNVILKLFYQNKKANQLLLFYGIYCLSLLLVRAKLTHSIYLFFLIWNLFLAVVPYGISSYLLTMNLKKTSKFKILFISAVWLAFIPNAFYIITDLVHLANSEGNLFWLDLIIVSSFALIGFAFGLLSLLHFEKITEQYITIKTVNLIIPTISILCGFGIYIGRIMRYNSWDILSNPIDLAFDLFQMAISIKALLFSLHFGVFIYFSFLIKKNLISNNHNHGNTTHYQN</sequence>
<keyword evidence="1" id="KW-1133">Transmembrane helix</keyword>
<dbReference type="InterPro" id="IPR009793">
    <property type="entry name" value="DUF1361"/>
</dbReference>
<reference evidence="2 3" key="1">
    <citation type="submission" date="2024-04" db="EMBL/GenBank/DDBJ databases">
        <title>draft genome sequnece of Flavobacterium buctense JCM 30750.</title>
        <authorList>
            <person name="Kim D.-U."/>
        </authorList>
    </citation>
    <scope>NUCLEOTIDE SEQUENCE [LARGE SCALE GENOMIC DNA]</scope>
    <source>
        <strain evidence="2 3">JCM 30750</strain>
    </source>
</reference>
<name>A0ABU9DYX6_9FLAO</name>
<evidence type="ECO:0000313" key="2">
    <source>
        <dbReference type="EMBL" id="MEK8179593.1"/>
    </source>
</evidence>
<dbReference type="Pfam" id="PF07099">
    <property type="entry name" value="DUF1361"/>
    <property type="match status" value="1"/>
</dbReference>
<organism evidence="2 3">
    <name type="scientific">Flavobacterium buctense</name>
    <dbReference type="NCBI Taxonomy" id="1648146"/>
    <lineage>
        <taxon>Bacteria</taxon>
        <taxon>Pseudomonadati</taxon>
        <taxon>Bacteroidota</taxon>
        <taxon>Flavobacteriia</taxon>
        <taxon>Flavobacteriales</taxon>
        <taxon>Flavobacteriaceae</taxon>
        <taxon>Flavobacterium</taxon>
    </lineage>
</organism>
<protein>
    <submittedName>
        <fullName evidence="2">DUF1361 domain-containing protein</fullName>
    </submittedName>
</protein>
<proteinExistence type="predicted"/>
<feature type="transmembrane region" description="Helical" evidence="1">
    <location>
        <begin position="183"/>
        <end position="209"/>
    </location>
</feature>
<dbReference type="Proteomes" id="UP001491349">
    <property type="component" value="Unassembled WGS sequence"/>
</dbReference>
<dbReference type="RefSeq" id="WP_187660077.1">
    <property type="nucleotide sequence ID" value="NZ_JACTAB010000003.1"/>
</dbReference>
<accession>A0ABU9DYX6</accession>
<evidence type="ECO:0000256" key="1">
    <source>
        <dbReference type="SAM" id="Phobius"/>
    </source>
</evidence>
<keyword evidence="1" id="KW-0812">Transmembrane</keyword>
<keyword evidence="1" id="KW-0472">Membrane</keyword>
<feature type="transmembrane region" description="Helical" evidence="1">
    <location>
        <begin position="105"/>
        <end position="131"/>
    </location>
</feature>
<feature type="transmembrane region" description="Helical" evidence="1">
    <location>
        <begin position="74"/>
        <end position="93"/>
    </location>
</feature>
<feature type="transmembrane region" description="Helical" evidence="1">
    <location>
        <begin position="16"/>
        <end position="33"/>
    </location>
</feature>
<keyword evidence="3" id="KW-1185">Reference proteome</keyword>
<evidence type="ECO:0000313" key="3">
    <source>
        <dbReference type="Proteomes" id="UP001491349"/>
    </source>
</evidence>
<gene>
    <name evidence="2" type="ORF">WMW71_04495</name>
</gene>
<feature type="transmembrane region" description="Helical" evidence="1">
    <location>
        <begin position="143"/>
        <end position="163"/>
    </location>
</feature>
<feature type="transmembrane region" description="Helical" evidence="1">
    <location>
        <begin position="39"/>
        <end position="62"/>
    </location>
</feature>
<comment type="caution">
    <text evidence="2">The sequence shown here is derived from an EMBL/GenBank/DDBJ whole genome shotgun (WGS) entry which is preliminary data.</text>
</comment>